<comment type="pathway">
    <text evidence="1 6">Cell wall biogenesis; peptidoglycan biosynthesis.</text>
</comment>
<evidence type="ECO:0000313" key="10">
    <source>
        <dbReference type="Proteomes" id="UP001597191"/>
    </source>
</evidence>
<dbReference type="RefSeq" id="WP_125646604.1">
    <property type="nucleotide sequence ID" value="NZ_JBHTOH010000014.1"/>
</dbReference>
<dbReference type="InterPro" id="IPR022029">
    <property type="entry name" value="YoaR-like_PG-bd"/>
</dbReference>
<evidence type="ECO:0000259" key="8">
    <source>
        <dbReference type="PROSITE" id="PS52029"/>
    </source>
</evidence>
<dbReference type="InterPro" id="IPR005490">
    <property type="entry name" value="LD_TPept_cat_dom"/>
</dbReference>
<evidence type="ECO:0000256" key="2">
    <source>
        <dbReference type="ARBA" id="ARBA00022679"/>
    </source>
</evidence>
<dbReference type="Pfam" id="PF03734">
    <property type="entry name" value="YkuD"/>
    <property type="match status" value="1"/>
</dbReference>
<dbReference type="SUPFAM" id="SSF141523">
    <property type="entry name" value="L,D-transpeptidase catalytic domain-like"/>
    <property type="match status" value="1"/>
</dbReference>
<keyword evidence="2" id="KW-0808">Transferase</keyword>
<dbReference type="PANTHER" id="PTHR30582:SF33">
    <property type="entry name" value="EXPORTED PROTEIN"/>
    <property type="match status" value="1"/>
</dbReference>
<organism evidence="9 10">
    <name type="scientific">Lapidilactobacillus gannanensis</name>
    <dbReference type="NCBI Taxonomy" id="2486002"/>
    <lineage>
        <taxon>Bacteria</taxon>
        <taxon>Bacillati</taxon>
        <taxon>Bacillota</taxon>
        <taxon>Bacilli</taxon>
        <taxon>Lactobacillales</taxon>
        <taxon>Lactobacillaceae</taxon>
        <taxon>Lapidilactobacillus</taxon>
    </lineage>
</organism>
<accession>A0ABW4BJI2</accession>
<evidence type="ECO:0000313" key="9">
    <source>
        <dbReference type="EMBL" id="MFD1410385.1"/>
    </source>
</evidence>
<comment type="caution">
    <text evidence="9">The sequence shown here is derived from an EMBL/GenBank/DDBJ whole genome shotgun (WGS) entry which is preliminary data.</text>
</comment>
<dbReference type="Gene3D" id="2.40.440.10">
    <property type="entry name" value="L,D-transpeptidase catalytic domain-like"/>
    <property type="match status" value="1"/>
</dbReference>
<protein>
    <submittedName>
        <fullName evidence="9">L,D-transpeptidase family protein</fullName>
    </submittedName>
</protein>
<keyword evidence="3 6" id="KW-0133">Cell shape</keyword>
<feature type="active site" description="Nucleophile" evidence="6">
    <location>
        <position position="434"/>
    </location>
</feature>
<feature type="domain" description="L,D-TPase catalytic" evidence="8">
    <location>
        <begin position="335"/>
        <end position="458"/>
    </location>
</feature>
<dbReference type="CDD" id="cd16913">
    <property type="entry name" value="YkuD_like"/>
    <property type="match status" value="1"/>
</dbReference>
<dbReference type="InterPro" id="IPR050979">
    <property type="entry name" value="LD-transpeptidase"/>
</dbReference>
<evidence type="ECO:0000256" key="1">
    <source>
        <dbReference type="ARBA" id="ARBA00004752"/>
    </source>
</evidence>
<keyword evidence="7" id="KW-1133">Transmembrane helix</keyword>
<evidence type="ECO:0000256" key="5">
    <source>
        <dbReference type="ARBA" id="ARBA00023316"/>
    </source>
</evidence>
<evidence type="ECO:0000256" key="4">
    <source>
        <dbReference type="ARBA" id="ARBA00022984"/>
    </source>
</evidence>
<dbReference type="EMBL" id="JBHTOH010000014">
    <property type="protein sequence ID" value="MFD1410385.1"/>
    <property type="molecule type" value="Genomic_DNA"/>
</dbReference>
<keyword evidence="4 6" id="KW-0573">Peptidoglycan synthesis</keyword>
<name>A0ABW4BJI2_9LACO</name>
<dbReference type="SUPFAM" id="SSF143985">
    <property type="entry name" value="L,D-transpeptidase pre-catalytic domain-like"/>
    <property type="match status" value="1"/>
</dbReference>
<dbReference type="Proteomes" id="UP001597191">
    <property type="component" value="Unassembled WGS sequence"/>
</dbReference>
<keyword evidence="7" id="KW-0472">Membrane</keyword>
<evidence type="ECO:0000256" key="7">
    <source>
        <dbReference type="SAM" id="Phobius"/>
    </source>
</evidence>
<dbReference type="PANTHER" id="PTHR30582">
    <property type="entry name" value="L,D-TRANSPEPTIDASE"/>
    <property type="match status" value="1"/>
</dbReference>
<keyword evidence="5 6" id="KW-0961">Cell wall biogenesis/degradation</keyword>
<sequence>MKKRSKLILTISGVCAILILGAVYIYRGVFYQSHYLPNTQVENVNIGKLTYQQAQSKLTKKLVNAKYQLYDDKKALATITGKELGLSRNSGGYLKKLMANQNSWSFSNKVSTETTSSVAAVRVDQASLDAFVKETVDQANQGRTATSNAKVIQETTSFKIKPEVQGTQLDQAAVKAAVEKAIVNGQRKVQLDQTYVKPTITQDNTKLKTEVKSLNEVAQTTGTYTLAGKTITITPAMITSWISYQDGQVVVDQTALTNYLSGLNSQYATYNRDRQFKSTKRGTVTVPAGIYGWSINVSSELPKLTAAILAGKDFTRTPTIQGSGYSKDGTDIGNTYVEVDKENQHMWVYINGEEKISTDIVTGKPKQATPSGVWSVWAKERNSTLKGKNDDGSDYASKVSYWMPIDTTGLGIHDSPWQSKYGGDWYKEHGSHGCINTPPETMAKVYEIVPIGTPVLVF</sequence>
<dbReference type="Pfam" id="PF12229">
    <property type="entry name" value="PG_binding_4"/>
    <property type="match status" value="2"/>
</dbReference>
<dbReference type="InterPro" id="IPR038063">
    <property type="entry name" value="Transpep_catalytic_dom"/>
</dbReference>
<gene>
    <name evidence="9" type="ORF">ACFQ4R_01940</name>
</gene>
<dbReference type="InterPro" id="IPR038054">
    <property type="entry name" value="LD_TPept-like_central_sf"/>
</dbReference>
<keyword evidence="10" id="KW-1185">Reference proteome</keyword>
<evidence type="ECO:0000256" key="6">
    <source>
        <dbReference type="PROSITE-ProRule" id="PRU01373"/>
    </source>
</evidence>
<feature type="transmembrane region" description="Helical" evidence="7">
    <location>
        <begin position="7"/>
        <end position="26"/>
    </location>
</feature>
<proteinExistence type="predicted"/>
<keyword evidence="7" id="KW-0812">Transmembrane</keyword>
<feature type="active site" description="Proton donor/acceptor" evidence="6">
    <location>
        <position position="413"/>
    </location>
</feature>
<evidence type="ECO:0000256" key="3">
    <source>
        <dbReference type="ARBA" id="ARBA00022960"/>
    </source>
</evidence>
<dbReference type="Gene3D" id="3.10.20.800">
    <property type="match status" value="1"/>
</dbReference>
<dbReference type="PROSITE" id="PS52029">
    <property type="entry name" value="LD_TPASE"/>
    <property type="match status" value="1"/>
</dbReference>
<reference evidence="10" key="1">
    <citation type="journal article" date="2019" name="Int. J. Syst. Evol. Microbiol.">
        <title>The Global Catalogue of Microorganisms (GCM) 10K type strain sequencing project: providing services to taxonomists for standard genome sequencing and annotation.</title>
        <authorList>
            <consortium name="The Broad Institute Genomics Platform"/>
            <consortium name="The Broad Institute Genome Sequencing Center for Infectious Disease"/>
            <person name="Wu L."/>
            <person name="Ma J."/>
        </authorList>
    </citation>
    <scope>NUCLEOTIDE SEQUENCE [LARGE SCALE GENOMIC DNA]</scope>
    <source>
        <strain evidence="10">CCM 8937</strain>
    </source>
</reference>